<evidence type="ECO:0000313" key="2">
    <source>
        <dbReference type="Proteomes" id="UP000831113"/>
    </source>
</evidence>
<name>A0ABY4D4E1_9BACT</name>
<dbReference type="EMBL" id="CP094671">
    <property type="protein sequence ID" value="UOG77391.1"/>
    <property type="molecule type" value="Genomic_DNA"/>
</dbReference>
<gene>
    <name evidence="1" type="ORF">MTX78_23905</name>
</gene>
<evidence type="ECO:0000313" key="1">
    <source>
        <dbReference type="EMBL" id="UOG77391.1"/>
    </source>
</evidence>
<reference evidence="1 2" key="1">
    <citation type="submission" date="2022-03" db="EMBL/GenBank/DDBJ databases">
        <title>Hymenobactersp. isolated from the air.</title>
        <authorList>
            <person name="Won M."/>
            <person name="Kwon S.-W."/>
        </authorList>
    </citation>
    <scope>NUCLEOTIDE SEQUENCE [LARGE SCALE GENOMIC DNA]</scope>
    <source>
        <strain evidence="1 2">KACC 21982</strain>
        <plasmid evidence="1 2">unnamed2</plasmid>
    </source>
</reference>
<protein>
    <submittedName>
        <fullName evidence="1">Uncharacterized protein</fullName>
    </submittedName>
</protein>
<organism evidence="1 2">
    <name type="scientific">Hymenobacter tibetensis</name>
    <dbReference type="NCBI Taxonomy" id="497967"/>
    <lineage>
        <taxon>Bacteria</taxon>
        <taxon>Pseudomonadati</taxon>
        <taxon>Bacteroidota</taxon>
        <taxon>Cytophagia</taxon>
        <taxon>Cytophagales</taxon>
        <taxon>Hymenobacteraceae</taxon>
        <taxon>Hymenobacter</taxon>
    </lineage>
</organism>
<keyword evidence="2" id="KW-1185">Reference proteome</keyword>
<proteinExistence type="predicted"/>
<dbReference type="Proteomes" id="UP000831113">
    <property type="component" value="Plasmid unnamed2"/>
</dbReference>
<sequence>MSVFTQIDERLQQFAAAQHTVLTRDRENHWPGGPGHLGFEERRIDWQQDGCNLAVIIQPDFGKMAVDSSQWHFYALAWQNVATGSGRRVAKRHLVNGRPFSEIKARIEELLIEAGSYLHGLQARDLRP</sequence>
<geneLocation type="plasmid" evidence="1 2">
    <name>unnamed2</name>
</geneLocation>
<accession>A0ABY4D4E1</accession>
<keyword evidence="1" id="KW-0614">Plasmid</keyword>
<dbReference type="RefSeq" id="WP_243803152.1">
    <property type="nucleotide sequence ID" value="NZ_CP094671.1"/>
</dbReference>